<dbReference type="GO" id="GO:0071949">
    <property type="term" value="F:FAD binding"/>
    <property type="evidence" value="ECO:0007669"/>
    <property type="project" value="InterPro"/>
</dbReference>
<evidence type="ECO:0000259" key="4">
    <source>
        <dbReference type="Pfam" id="PF01494"/>
    </source>
</evidence>
<evidence type="ECO:0000256" key="2">
    <source>
        <dbReference type="ARBA" id="ARBA00023033"/>
    </source>
</evidence>
<evidence type="ECO:0000313" key="6">
    <source>
        <dbReference type="Proteomes" id="UP000824469"/>
    </source>
</evidence>
<dbReference type="Pfam" id="PF01494">
    <property type="entry name" value="FAD_binding_3"/>
    <property type="match status" value="1"/>
</dbReference>
<dbReference type="Proteomes" id="UP000824469">
    <property type="component" value="Unassembled WGS sequence"/>
</dbReference>
<keyword evidence="1" id="KW-0560">Oxidoreductase</keyword>
<comment type="similarity">
    <text evidence="3">Belongs to the 3-hydroxybenzoate 6-hydroxylase family.</text>
</comment>
<keyword evidence="2" id="KW-0503">Monooxygenase</keyword>
<proteinExistence type="inferred from homology"/>
<dbReference type="PANTHER" id="PTHR45934">
    <property type="entry name" value="FAD/NAD(P)-BINDING OXIDOREDUCTASE FAMILY PROTEIN"/>
    <property type="match status" value="1"/>
</dbReference>
<dbReference type="InterPro" id="IPR002938">
    <property type="entry name" value="FAD-bd"/>
</dbReference>
<organism evidence="5 6">
    <name type="scientific">Taxus chinensis</name>
    <name type="common">Chinese yew</name>
    <name type="synonym">Taxus wallichiana var. chinensis</name>
    <dbReference type="NCBI Taxonomy" id="29808"/>
    <lineage>
        <taxon>Eukaryota</taxon>
        <taxon>Viridiplantae</taxon>
        <taxon>Streptophyta</taxon>
        <taxon>Embryophyta</taxon>
        <taxon>Tracheophyta</taxon>
        <taxon>Spermatophyta</taxon>
        <taxon>Pinopsida</taxon>
        <taxon>Pinidae</taxon>
        <taxon>Conifers II</taxon>
        <taxon>Cupressales</taxon>
        <taxon>Taxaceae</taxon>
        <taxon>Taxus</taxon>
    </lineage>
</organism>
<reference evidence="5 6" key="1">
    <citation type="journal article" date="2021" name="Nat. Plants">
        <title>The Taxus genome provides insights into paclitaxel biosynthesis.</title>
        <authorList>
            <person name="Xiong X."/>
            <person name="Gou J."/>
            <person name="Liao Q."/>
            <person name="Li Y."/>
            <person name="Zhou Q."/>
            <person name="Bi G."/>
            <person name="Li C."/>
            <person name="Du R."/>
            <person name="Wang X."/>
            <person name="Sun T."/>
            <person name="Guo L."/>
            <person name="Liang H."/>
            <person name="Lu P."/>
            <person name="Wu Y."/>
            <person name="Zhang Z."/>
            <person name="Ro D.K."/>
            <person name="Shang Y."/>
            <person name="Huang S."/>
            <person name="Yan J."/>
        </authorList>
    </citation>
    <scope>NUCLEOTIDE SEQUENCE [LARGE SCALE GENOMIC DNA]</scope>
    <source>
        <strain evidence="5">Ta-2019</strain>
    </source>
</reference>
<dbReference type="AlphaFoldDB" id="A0AA38FJ42"/>
<dbReference type="InterPro" id="IPR044560">
    <property type="entry name" value="MOase"/>
</dbReference>
<name>A0AA38FJ42_TAXCH</name>
<dbReference type="PANTHER" id="PTHR45934:SF9">
    <property type="entry name" value="FAD_NAD(P)-BINDING OXIDOREDUCTASE FAMILY PROTEIN"/>
    <property type="match status" value="1"/>
</dbReference>
<evidence type="ECO:0000256" key="3">
    <source>
        <dbReference type="ARBA" id="ARBA00024018"/>
    </source>
</evidence>
<dbReference type="GO" id="GO:0004497">
    <property type="term" value="F:monooxygenase activity"/>
    <property type="evidence" value="ECO:0007669"/>
    <property type="project" value="UniProtKB-KW"/>
</dbReference>
<keyword evidence="6" id="KW-1185">Reference proteome</keyword>
<dbReference type="InterPro" id="IPR036188">
    <property type="entry name" value="FAD/NAD-bd_sf"/>
</dbReference>
<dbReference type="OMA" id="INKRRMP"/>
<accession>A0AA38FJ42</accession>
<comment type="caution">
    <text evidence="5">The sequence shown here is derived from an EMBL/GenBank/DDBJ whole genome shotgun (WGS) entry which is preliminary data.</text>
</comment>
<sequence length="415" mass="45612">SLYQNCVFCGISNPTMEEDIVVVGGGVAGLATALALHRVGLKSLVLERADSLRTAGAAFILWPNAWKALDSLGVAHALRPRYSLLDGIRGCSNCTGVSKEVQLKQGGSSARQECRCIERMAVLEALAKELPEGSVRFNSKIVHLYKNRVSPFTTLELADGTFLTAKIVIGCDGVYSVVAKWMGFPAAKSAGRVAIRGMATYPYTHHFQKLMIQVWGRGVRTGFVTCTDKQVYWFITRKSQPQDAEICSDGERVRGAALELVRDLPEHITEAIKSSPADTINLAELKVRWLWPWEWGRGKGRGSVTIAGDALHPLTPDLGQGACLALEDAVLLGKLLGEAMETVNMVDWGEPEVGKIESCFNKYLNARRRRVSAVISAAFVTGIVQEGSSRLMRFVRDWIFFPVFSMSYLLYFSES</sequence>
<protein>
    <recommendedName>
        <fullName evidence="4">FAD-binding domain-containing protein</fullName>
    </recommendedName>
</protein>
<dbReference type="SUPFAM" id="SSF51905">
    <property type="entry name" value="FAD/NAD(P)-binding domain"/>
    <property type="match status" value="1"/>
</dbReference>
<dbReference type="PRINTS" id="PR00420">
    <property type="entry name" value="RNGMNOXGNASE"/>
</dbReference>
<feature type="non-terminal residue" evidence="5">
    <location>
        <position position="415"/>
    </location>
</feature>
<dbReference type="EMBL" id="JAHRHJ020000008">
    <property type="protein sequence ID" value="KAH9304316.1"/>
    <property type="molecule type" value="Genomic_DNA"/>
</dbReference>
<evidence type="ECO:0000256" key="1">
    <source>
        <dbReference type="ARBA" id="ARBA00023002"/>
    </source>
</evidence>
<dbReference type="Gene3D" id="3.50.50.60">
    <property type="entry name" value="FAD/NAD(P)-binding domain"/>
    <property type="match status" value="1"/>
</dbReference>
<gene>
    <name evidence="5" type="ORF">KI387_008720</name>
</gene>
<feature type="domain" description="FAD-binding" evidence="4">
    <location>
        <begin position="19"/>
        <end position="340"/>
    </location>
</feature>
<evidence type="ECO:0000313" key="5">
    <source>
        <dbReference type="EMBL" id="KAH9304316.1"/>
    </source>
</evidence>